<dbReference type="EMBL" id="JAEAOA010001326">
    <property type="protein sequence ID" value="KAK3584903.1"/>
    <property type="molecule type" value="Genomic_DNA"/>
</dbReference>
<evidence type="ECO:0000313" key="3">
    <source>
        <dbReference type="Proteomes" id="UP001195483"/>
    </source>
</evidence>
<protein>
    <submittedName>
        <fullName evidence="2">Uncharacterized protein</fullName>
    </submittedName>
</protein>
<accession>A0AAE0S4G9</accession>
<dbReference type="AlphaFoldDB" id="A0AAE0S4G9"/>
<reference evidence="2" key="1">
    <citation type="journal article" date="2021" name="Genome Biol. Evol.">
        <title>A High-Quality Reference Genome for a Parasitic Bivalve with Doubly Uniparental Inheritance (Bivalvia: Unionida).</title>
        <authorList>
            <person name="Smith C.H."/>
        </authorList>
    </citation>
    <scope>NUCLEOTIDE SEQUENCE</scope>
    <source>
        <strain evidence="2">CHS0354</strain>
    </source>
</reference>
<comment type="caution">
    <text evidence="2">The sequence shown here is derived from an EMBL/GenBank/DDBJ whole genome shotgun (WGS) entry which is preliminary data.</text>
</comment>
<feature type="region of interest" description="Disordered" evidence="1">
    <location>
        <begin position="15"/>
        <end position="52"/>
    </location>
</feature>
<organism evidence="2 3">
    <name type="scientific">Potamilus streckersoni</name>
    <dbReference type="NCBI Taxonomy" id="2493646"/>
    <lineage>
        <taxon>Eukaryota</taxon>
        <taxon>Metazoa</taxon>
        <taxon>Spiralia</taxon>
        <taxon>Lophotrochozoa</taxon>
        <taxon>Mollusca</taxon>
        <taxon>Bivalvia</taxon>
        <taxon>Autobranchia</taxon>
        <taxon>Heteroconchia</taxon>
        <taxon>Palaeoheterodonta</taxon>
        <taxon>Unionida</taxon>
        <taxon>Unionoidea</taxon>
        <taxon>Unionidae</taxon>
        <taxon>Ambleminae</taxon>
        <taxon>Lampsilini</taxon>
        <taxon>Potamilus</taxon>
    </lineage>
</organism>
<reference evidence="2" key="2">
    <citation type="journal article" date="2021" name="Genome Biol. Evol.">
        <title>Developing a high-quality reference genome for a parasitic bivalve with doubly uniparental inheritance (Bivalvia: Unionida).</title>
        <authorList>
            <person name="Smith C.H."/>
        </authorList>
    </citation>
    <scope>NUCLEOTIDE SEQUENCE</scope>
    <source>
        <strain evidence="2">CHS0354</strain>
        <tissue evidence="2">Mantle</tissue>
    </source>
</reference>
<keyword evidence="3" id="KW-1185">Reference proteome</keyword>
<proteinExistence type="predicted"/>
<evidence type="ECO:0000256" key="1">
    <source>
        <dbReference type="SAM" id="MobiDB-lite"/>
    </source>
</evidence>
<dbReference type="Proteomes" id="UP001195483">
    <property type="component" value="Unassembled WGS sequence"/>
</dbReference>
<sequence>MADSPDHEVVFRFDIGESEAGQGDVIYEEDPGDVREDSREHTKREGHEHAMNNIKQDFNDVDRFYFYSRPSMQPTPYSRSDDWDDIRQQNRSLSRLEARKRQSGESIAVLGDSLRQMAQKTYSNFGAVAQKAIGLNQLYKAISIEMKCKCINRECKTVAEAVDVIERCEAVSGNNNNTRMSSVRG</sequence>
<evidence type="ECO:0000313" key="2">
    <source>
        <dbReference type="EMBL" id="KAK3584903.1"/>
    </source>
</evidence>
<reference evidence="2" key="3">
    <citation type="submission" date="2023-05" db="EMBL/GenBank/DDBJ databases">
        <authorList>
            <person name="Smith C.H."/>
        </authorList>
    </citation>
    <scope>NUCLEOTIDE SEQUENCE</scope>
    <source>
        <strain evidence="2">CHS0354</strain>
        <tissue evidence="2">Mantle</tissue>
    </source>
</reference>
<gene>
    <name evidence="2" type="ORF">CHS0354_021776</name>
</gene>
<feature type="compositionally biased region" description="Basic and acidic residues" evidence="1">
    <location>
        <begin position="32"/>
        <end position="50"/>
    </location>
</feature>
<name>A0AAE0S4G9_9BIVA</name>